<evidence type="ECO:0000256" key="5">
    <source>
        <dbReference type="ARBA" id="ARBA00022989"/>
    </source>
</evidence>
<evidence type="ECO:0000256" key="8">
    <source>
        <dbReference type="SAM" id="Phobius"/>
    </source>
</evidence>
<dbReference type="GO" id="GO:0055085">
    <property type="term" value="P:transmembrane transport"/>
    <property type="evidence" value="ECO:0007669"/>
    <property type="project" value="TreeGrafter"/>
</dbReference>
<feature type="transmembrane region" description="Helical" evidence="8">
    <location>
        <begin position="496"/>
        <end position="518"/>
    </location>
</feature>
<keyword evidence="4 9" id="KW-0732">Signal</keyword>
<dbReference type="OrthoDB" id="5377623at2759"/>
<dbReference type="Pfam" id="PF14558">
    <property type="entry name" value="TRP_N"/>
    <property type="match status" value="1"/>
</dbReference>
<feature type="compositionally biased region" description="Polar residues" evidence="7">
    <location>
        <begin position="994"/>
        <end position="1004"/>
    </location>
</feature>
<keyword evidence="6 8" id="KW-0472">Membrane</keyword>
<feature type="compositionally biased region" description="Polar residues" evidence="7">
    <location>
        <begin position="865"/>
        <end position="876"/>
    </location>
</feature>
<feature type="region of interest" description="Disordered" evidence="7">
    <location>
        <begin position="556"/>
        <end position="594"/>
    </location>
</feature>
<feature type="transmembrane region" description="Helical" evidence="8">
    <location>
        <begin position="417"/>
        <end position="438"/>
    </location>
</feature>
<evidence type="ECO:0000256" key="2">
    <source>
        <dbReference type="ARBA" id="ARBA00010642"/>
    </source>
</evidence>
<feature type="region of interest" description="Disordered" evidence="7">
    <location>
        <begin position="855"/>
        <end position="1044"/>
    </location>
</feature>
<feature type="compositionally biased region" description="Pro residues" evidence="7">
    <location>
        <begin position="770"/>
        <end position="781"/>
    </location>
</feature>
<feature type="transmembrane region" description="Helical" evidence="8">
    <location>
        <begin position="621"/>
        <end position="641"/>
    </location>
</feature>
<dbReference type="InterPro" id="IPR040241">
    <property type="entry name" value="TRP_Flc/Pkd2-like"/>
</dbReference>
<comment type="similarity">
    <text evidence="2">Belongs to the transient receptor potential (TRP) ion channel family.</text>
</comment>
<dbReference type="PANTHER" id="PTHR31145">
    <property type="entry name" value="INTEGRAL MEMBRANE PROTEIN (AFU_ORTHOLOGUE AFUA_7G01610)"/>
    <property type="match status" value="1"/>
</dbReference>
<feature type="transmembrane region" description="Helical" evidence="8">
    <location>
        <begin position="225"/>
        <end position="243"/>
    </location>
</feature>
<comment type="caution">
    <text evidence="11">The sequence shown here is derived from an EMBL/GenBank/DDBJ whole genome shotgun (WGS) entry which is preliminary data.</text>
</comment>
<feature type="compositionally biased region" description="Basic and acidic residues" evidence="7">
    <location>
        <begin position="564"/>
        <end position="574"/>
    </location>
</feature>
<feature type="transmembrane region" description="Helical" evidence="8">
    <location>
        <begin position="459"/>
        <end position="484"/>
    </location>
</feature>
<evidence type="ECO:0000313" key="12">
    <source>
        <dbReference type="Proteomes" id="UP000070133"/>
    </source>
</evidence>
<keyword evidence="12" id="KW-1185">Reference proteome</keyword>
<evidence type="ECO:0000256" key="1">
    <source>
        <dbReference type="ARBA" id="ARBA00004141"/>
    </source>
</evidence>
<dbReference type="PANTHER" id="PTHR31145:SF7">
    <property type="entry name" value="TRP-LIKE ION CHANNEL"/>
    <property type="match status" value="1"/>
</dbReference>
<dbReference type="Proteomes" id="UP000070133">
    <property type="component" value="Unassembled WGS sequence"/>
</dbReference>
<accession>A0A139HUZ3</accession>
<dbReference type="EMBL" id="LFZN01000008">
    <property type="protein sequence ID" value="KXT06193.1"/>
    <property type="molecule type" value="Genomic_DNA"/>
</dbReference>
<organism evidence="11 12">
    <name type="scientific">Pseudocercospora eumusae</name>
    <dbReference type="NCBI Taxonomy" id="321146"/>
    <lineage>
        <taxon>Eukaryota</taxon>
        <taxon>Fungi</taxon>
        <taxon>Dikarya</taxon>
        <taxon>Ascomycota</taxon>
        <taxon>Pezizomycotina</taxon>
        <taxon>Dothideomycetes</taxon>
        <taxon>Dothideomycetidae</taxon>
        <taxon>Mycosphaerellales</taxon>
        <taxon>Mycosphaerellaceae</taxon>
        <taxon>Pseudocercospora</taxon>
    </lineage>
</organism>
<feature type="transmembrane region" description="Helical" evidence="8">
    <location>
        <begin position="647"/>
        <end position="665"/>
    </location>
</feature>
<proteinExistence type="inferred from homology"/>
<keyword evidence="5 8" id="KW-1133">Transmembrane helix</keyword>
<sequence length="1044" mass="115403">MITRIRTGLVALIAILSCLQLALAEERWIKYQNAQGETLVLADNRKPSLYTGNFGDCLGDSTINVTRFDAAYYKDNMTVLFHLAGNTGVANDSLMMSISVFAYGEDRFSLIFNPCNANIYSMCPLNSSVPISASGIIPVAQSDVANIPAIALSIPDFEGEAILRIFSNTTQQEIACYSAVVTNGASFGQPASVGTILGILTLVALIASFATAIYGEAVPTMRLHYAHSLSVGVVFAVWQHIYFTGALSMNWPSVLVAWWSNFAWAGGMIYSSSMQSSINNLIGSNIGNTSQVGAAQAGSPNSDVGGGFDISTIYRRALAFGLDRVARHPLARDSWDLASHIYRRDYSKTIRGDLLQRTVERTLQRRDTDGLADASDGYKWYGKPVPPGVPLPGNYSGFAGTLAEENIPVSNAFMTGFLWFLILLVLLVAATIAFKWSLELLVRRKWAREDKLKFFRDNWIGYTVQVALRTCYIGWFAMMFLTMFQFTYNSSGGVKGIAAIIFIIFFVGMPLIAGYAFWYKKAITGSDSSYGRQWEHNMFRGKYPVPKLQMPAKKTAETSVTETRSTHTHSDSKASGKPLWKRMTSTGSITDRDGNSKSIHDDEDYTRKFGWLAGRFRRTRWWFFTAWLFYEFLRAVFYAGASGYAQAQVFGLLIVEFLAFAFIIWMRPFEGQRLNILVVYCLGFSKVTTVALSAAFDINFNLQRITTTVIGIVIIVIQGILTIITMVAIVVGAISSYMSVSRNKEDFRPRKWANLREKYFDHLDRVVNDLPPPPKPEPPPPEEPKFGFEMKGIKRIPKLEDEDEEFQTEMMADPNASYLSFDSPSAIRSAAETPVNRSRANSRAPSVASMSLANLPYGARPHRPSWSTRDFQQDTTLGEDGTFTPIDMSKTLAEDEDAIMPGSASKRLSRMSLRSNKSAANPPLRAQPSSNSLRIGGEVSTADTIGNVPKPTVRPRSGTMGSVRSARYASGGFDDIVEGSRSREHVPQVPPLASASSSRPGSKRNSVHDQDAKPGASNYGRAHPLTPAMEMDEWNLQKTNSRSQ</sequence>
<evidence type="ECO:0000256" key="3">
    <source>
        <dbReference type="ARBA" id="ARBA00022692"/>
    </source>
</evidence>
<dbReference type="STRING" id="321146.A0A139HUZ3"/>
<evidence type="ECO:0000256" key="6">
    <source>
        <dbReference type="ARBA" id="ARBA00023136"/>
    </source>
</evidence>
<feature type="transmembrane region" description="Helical" evidence="8">
    <location>
        <begin position="191"/>
        <end position="213"/>
    </location>
</feature>
<dbReference type="GO" id="GO:0009272">
    <property type="term" value="P:fungal-type cell wall biogenesis"/>
    <property type="evidence" value="ECO:0007669"/>
    <property type="project" value="TreeGrafter"/>
</dbReference>
<dbReference type="AlphaFoldDB" id="A0A139HUZ3"/>
<gene>
    <name evidence="11" type="ORF">AC578_1436</name>
</gene>
<feature type="transmembrane region" description="Helical" evidence="8">
    <location>
        <begin position="677"/>
        <end position="696"/>
    </location>
</feature>
<evidence type="ECO:0000259" key="10">
    <source>
        <dbReference type="SMART" id="SM01320"/>
    </source>
</evidence>
<dbReference type="SMART" id="SM01320">
    <property type="entry name" value="TRP_N"/>
    <property type="match status" value="1"/>
</dbReference>
<evidence type="ECO:0000256" key="9">
    <source>
        <dbReference type="SAM" id="SignalP"/>
    </source>
</evidence>
<evidence type="ECO:0000313" key="11">
    <source>
        <dbReference type="EMBL" id="KXT06193.1"/>
    </source>
</evidence>
<feature type="transmembrane region" description="Helical" evidence="8">
    <location>
        <begin position="708"/>
        <end position="734"/>
    </location>
</feature>
<dbReference type="PROSITE" id="PS51257">
    <property type="entry name" value="PROKAR_LIPOPROTEIN"/>
    <property type="match status" value="1"/>
</dbReference>
<dbReference type="Pfam" id="PF06011">
    <property type="entry name" value="TRP"/>
    <property type="match status" value="1"/>
</dbReference>
<dbReference type="GO" id="GO:0016020">
    <property type="term" value="C:membrane"/>
    <property type="evidence" value="ECO:0007669"/>
    <property type="project" value="UniProtKB-SubCell"/>
</dbReference>
<evidence type="ECO:0000256" key="4">
    <source>
        <dbReference type="ARBA" id="ARBA00022729"/>
    </source>
</evidence>
<feature type="domain" description="ML-like" evidence="10">
    <location>
        <begin position="47"/>
        <end position="188"/>
    </location>
</feature>
<feature type="region of interest" description="Disordered" evidence="7">
    <location>
        <begin position="768"/>
        <end position="787"/>
    </location>
</feature>
<name>A0A139HUZ3_9PEZI</name>
<keyword evidence="3 8" id="KW-0812">Transmembrane</keyword>
<protein>
    <recommendedName>
        <fullName evidence="10">ML-like domain-containing protein</fullName>
    </recommendedName>
</protein>
<reference evidence="11 12" key="1">
    <citation type="submission" date="2015-07" db="EMBL/GenBank/DDBJ databases">
        <title>Comparative genomics of the Sigatoka disease complex on banana suggests a link between parallel evolutionary changes in Pseudocercospora fijiensis and Pseudocercospora eumusae and increased virulence on the banana host.</title>
        <authorList>
            <person name="Chang T.-C."/>
            <person name="Salvucci A."/>
            <person name="Crous P.W."/>
            <person name="Stergiopoulos I."/>
        </authorList>
    </citation>
    <scope>NUCLEOTIDE SEQUENCE [LARGE SCALE GENOMIC DNA]</scope>
    <source>
        <strain evidence="11 12">CBS 114824</strain>
    </source>
</reference>
<feature type="signal peptide" evidence="9">
    <location>
        <begin position="1"/>
        <end position="24"/>
    </location>
</feature>
<evidence type="ECO:0000256" key="7">
    <source>
        <dbReference type="SAM" id="MobiDB-lite"/>
    </source>
</evidence>
<feature type="chain" id="PRO_5007806888" description="ML-like domain-containing protein" evidence="9">
    <location>
        <begin position="25"/>
        <end position="1044"/>
    </location>
</feature>
<dbReference type="InterPro" id="IPR010308">
    <property type="entry name" value="TRP_C"/>
</dbReference>
<comment type="subcellular location">
    <subcellularLocation>
        <location evidence="1">Membrane</location>
        <topology evidence="1">Multi-pass membrane protein</topology>
    </subcellularLocation>
</comment>
<dbReference type="InterPro" id="IPR032800">
    <property type="entry name" value="TRP_N"/>
</dbReference>